<dbReference type="GO" id="GO:0005524">
    <property type="term" value="F:ATP binding"/>
    <property type="evidence" value="ECO:0007669"/>
    <property type="project" value="InterPro"/>
</dbReference>
<evidence type="ECO:0000256" key="3">
    <source>
        <dbReference type="ARBA" id="ARBA00022737"/>
    </source>
</evidence>
<dbReference type="FunFam" id="2.10.230.10:FF:000001">
    <property type="entry name" value="DnaJ subfamily A member 2"/>
    <property type="match status" value="1"/>
</dbReference>
<dbReference type="Gene3D" id="2.10.230.10">
    <property type="entry name" value="Heat shock protein DnaJ, cysteine-rich domain"/>
    <property type="match status" value="1"/>
</dbReference>
<dbReference type="InterPro" id="IPR012724">
    <property type="entry name" value="DnaJ"/>
</dbReference>
<dbReference type="Pfam" id="PF01556">
    <property type="entry name" value="DnaJ_C"/>
    <property type="match status" value="1"/>
</dbReference>
<dbReference type="SUPFAM" id="SSF57938">
    <property type="entry name" value="DnaJ/Hsp40 cysteine-rich domain"/>
    <property type="match status" value="1"/>
</dbReference>
<dbReference type="FunFam" id="2.60.260.20:FF:000005">
    <property type="entry name" value="Chaperone protein dnaJ 1, mitochondrial"/>
    <property type="match status" value="1"/>
</dbReference>
<name>A0A420J2A9_9PEZI</name>
<dbReference type="CDD" id="cd10747">
    <property type="entry name" value="DnaJ_C"/>
    <property type="match status" value="1"/>
</dbReference>
<dbReference type="FunFam" id="1.10.287.110:FF:000053">
    <property type="entry name" value="Putative Mitochondrial DnaJ chaperone"/>
    <property type="match status" value="1"/>
</dbReference>
<dbReference type="Proteomes" id="UP000285405">
    <property type="component" value="Unassembled WGS sequence"/>
</dbReference>
<dbReference type="GO" id="GO:0031072">
    <property type="term" value="F:heat shock protein binding"/>
    <property type="evidence" value="ECO:0007669"/>
    <property type="project" value="InterPro"/>
</dbReference>
<evidence type="ECO:0000256" key="4">
    <source>
        <dbReference type="ARBA" id="ARBA00022771"/>
    </source>
</evidence>
<organism evidence="13 14">
    <name type="scientific">Golovinomyces cichoracearum</name>
    <dbReference type="NCBI Taxonomy" id="62708"/>
    <lineage>
        <taxon>Eukaryota</taxon>
        <taxon>Fungi</taxon>
        <taxon>Dikarya</taxon>
        <taxon>Ascomycota</taxon>
        <taxon>Pezizomycotina</taxon>
        <taxon>Leotiomycetes</taxon>
        <taxon>Erysiphales</taxon>
        <taxon>Erysiphaceae</taxon>
        <taxon>Golovinomyces</taxon>
    </lineage>
</organism>
<protein>
    <recommendedName>
        <fullName evidence="9">DnaJ homolog 1, mitochondrial</fullName>
    </recommendedName>
</protein>
<keyword evidence="2 10" id="KW-0479">Metal-binding</keyword>
<dbReference type="InterPro" id="IPR036410">
    <property type="entry name" value="HSP_DnaJ_Cys-rich_dom_sf"/>
</dbReference>
<dbReference type="Pfam" id="PF00684">
    <property type="entry name" value="DnaJ_CXXCXGXG"/>
    <property type="match status" value="1"/>
</dbReference>
<dbReference type="GO" id="GO:0005739">
    <property type="term" value="C:mitochondrion"/>
    <property type="evidence" value="ECO:0007669"/>
    <property type="project" value="UniProtKB-SubCell"/>
</dbReference>
<dbReference type="EMBL" id="MCBR01003153">
    <property type="protein sequence ID" value="RKF80939.1"/>
    <property type="molecule type" value="Genomic_DNA"/>
</dbReference>
<evidence type="ECO:0000256" key="9">
    <source>
        <dbReference type="ARBA" id="ARBA00072890"/>
    </source>
</evidence>
<feature type="domain" description="CR-type" evidence="12">
    <location>
        <begin position="240"/>
        <end position="321"/>
    </location>
</feature>
<dbReference type="InterPro" id="IPR008971">
    <property type="entry name" value="HSP40/DnaJ_pept-bd"/>
</dbReference>
<dbReference type="CDD" id="cd10719">
    <property type="entry name" value="DnaJ_zf"/>
    <property type="match status" value="1"/>
</dbReference>
<proteinExistence type="inferred from homology"/>
<comment type="caution">
    <text evidence="13">The sequence shown here is derived from an EMBL/GenBank/DDBJ whole genome shotgun (WGS) entry which is preliminary data.</text>
</comment>
<keyword evidence="4 10" id="KW-0863">Zinc-finger</keyword>
<evidence type="ECO:0000256" key="1">
    <source>
        <dbReference type="ARBA" id="ARBA00004173"/>
    </source>
</evidence>
<dbReference type="InterPro" id="IPR036869">
    <property type="entry name" value="J_dom_sf"/>
</dbReference>
<dbReference type="GO" id="GO:0042026">
    <property type="term" value="P:protein refolding"/>
    <property type="evidence" value="ECO:0007669"/>
    <property type="project" value="TreeGrafter"/>
</dbReference>
<evidence type="ECO:0000256" key="10">
    <source>
        <dbReference type="PROSITE-ProRule" id="PRU00546"/>
    </source>
</evidence>
<dbReference type="InterPro" id="IPR002939">
    <property type="entry name" value="DnaJ_C"/>
</dbReference>
<dbReference type="GO" id="GO:0009408">
    <property type="term" value="P:response to heat"/>
    <property type="evidence" value="ECO:0007669"/>
    <property type="project" value="InterPro"/>
</dbReference>
<comment type="subcellular location">
    <subcellularLocation>
        <location evidence="1">Mitochondrion</location>
    </subcellularLocation>
</comment>
<keyword evidence="7" id="KW-0496">Mitochondrion</keyword>
<dbReference type="PRINTS" id="PR00625">
    <property type="entry name" value="JDOMAIN"/>
</dbReference>
<evidence type="ECO:0000256" key="7">
    <source>
        <dbReference type="ARBA" id="ARBA00023128"/>
    </source>
</evidence>
<dbReference type="SUPFAM" id="SSF46565">
    <property type="entry name" value="Chaperone J-domain"/>
    <property type="match status" value="1"/>
</dbReference>
<dbReference type="PANTHER" id="PTHR43096">
    <property type="entry name" value="DNAJ HOMOLOG 1, MITOCHONDRIAL-RELATED"/>
    <property type="match status" value="1"/>
</dbReference>
<dbReference type="PANTHER" id="PTHR43096:SF52">
    <property type="entry name" value="DNAJ HOMOLOG 1, MITOCHONDRIAL-RELATED"/>
    <property type="match status" value="1"/>
</dbReference>
<evidence type="ECO:0000256" key="2">
    <source>
        <dbReference type="ARBA" id="ARBA00022723"/>
    </source>
</evidence>
<dbReference type="CDD" id="cd06257">
    <property type="entry name" value="DnaJ"/>
    <property type="match status" value="1"/>
</dbReference>
<dbReference type="InterPro" id="IPR001305">
    <property type="entry name" value="HSP_DnaJ_Cys-rich_dom"/>
</dbReference>
<dbReference type="GO" id="GO:0008270">
    <property type="term" value="F:zinc ion binding"/>
    <property type="evidence" value="ECO:0007669"/>
    <property type="project" value="UniProtKB-KW"/>
</dbReference>
<dbReference type="PROSITE" id="PS50076">
    <property type="entry name" value="DNAJ_2"/>
    <property type="match status" value="1"/>
</dbReference>
<evidence type="ECO:0000256" key="6">
    <source>
        <dbReference type="ARBA" id="ARBA00022946"/>
    </source>
</evidence>
<keyword evidence="5 10" id="KW-0862">Zinc</keyword>
<dbReference type="HAMAP" id="MF_01152">
    <property type="entry name" value="DnaJ"/>
    <property type="match status" value="1"/>
</dbReference>
<feature type="domain" description="J" evidence="11">
    <location>
        <begin position="80"/>
        <end position="144"/>
    </location>
</feature>
<dbReference type="InterPro" id="IPR001623">
    <property type="entry name" value="DnaJ_domain"/>
</dbReference>
<gene>
    <name evidence="13" type="ORF">GcC1_031017</name>
</gene>
<dbReference type="Pfam" id="PF00226">
    <property type="entry name" value="DnaJ"/>
    <property type="match status" value="1"/>
</dbReference>
<keyword evidence="6" id="KW-0809">Transit peptide</keyword>
<accession>A0A420J2A9</accession>
<dbReference type="OrthoDB" id="10256793at2759"/>
<evidence type="ECO:0000313" key="14">
    <source>
        <dbReference type="Proteomes" id="UP000285405"/>
    </source>
</evidence>
<feature type="zinc finger region" description="CR-type" evidence="10">
    <location>
        <begin position="240"/>
        <end position="321"/>
    </location>
</feature>
<evidence type="ECO:0000256" key="5">
    <source>
        <dbReference type="ARBA" id="ARBA00022833"/>
    </source>
</evidence>
<evidence type="ECO:0000259" key="12">
    <source>
        <dbReference type="PROSITE" id="PS51188"/>
    </source>
</evidence>
<dbReference type="GO" id="GO:0051082">
    <property type="term" value="F:unfolded protein binding"/>
    <property type="evidence" value="ECO:0007669"/>
    <property type="project" value="InterPro"/>
</dbReference>
<dbReference type="PROSITE" id="PS51188">
    <property type="entry name" value="ZF_CR"/>
    <property type="match status" value="1"/>
</dbReference>
<dbReference type="Gene3D" id="2.60.260.20">
    <property type="entry name" value="Urease metallochaperone UreE, N-terminal domain"/>
    <property type="match status" value="2"/>
</dbReference>
<dbReference type="AlphaFoldDB" id="A0A420J2A9"/>
<evidence type="ECO:0000259" key="11">
    <source>
        <dbReference type="PROSITE" id="PS50076"/>
    </source>
</evidence>
<reference evidence="13 14" key="1">
    <citation type="journal article" date="2018" name="BMC Genomics">
        <title>Comparative genome analyses reveal sequence features reflecting distinct modes of host-adaptation between dicot and monocot powdery mildew.</title>
        <authorList>
            <person name="Wu Y."/>
            <person name="Ma X."/>
            <person name="Pan Z."/>
            <person name="Kale S.D."/>
            <person name="Song Y."/>
            <person name="King H."/>
            <person name="Zhang Q."/>
            <person name="Presley C."/>
            <person name="Deng X."/>
            <person name="Wei C.I."/>
            <person name="Xiao S."/>
        </authorList>
    </citation>
    <scope>NUCLEOTIDE SEQUENCE [LARGE SCALE GENOMIC DNA]</scope>
    <source>
        <strain evidence="13">UCSC1</strain>
    </source>
</reference>
<dbReference type="SUPFAM" id="SSF49493">
    <property type="entry name" value="HSP40/DnaJ peptide-binding domain"/>
    <property type="match status" value="2"/>
</dbReference>
<keyword evidence="8" id="KW-0143">Chaperone</keyword>
<sequence length="525" mass="56668">MIPGIPYTFSQASMITRITPFARLSRKKNLWNEIVFHRNIQTSYRSASHLLRRKYDSVSGQLQPQRQSFHTSPIFQATKDPYVVLGVSKGASAADIKKAYYGLAKKFHPDTCKEPDAKDKFAEAQSAYELLSDPQKKATWDQYGAAAFDQDSSPGGANMGGNPFGGAGPFGGANPFGAGFRGAEFTGGINFEDLFRSFTDGTAGGRRQRGSQNPFEQEEVLIGESIEANVSISFVEAAKGTSKKIIINPLITCKTCSGSGLKQGMKRSKCKHCEGTGTRLHFVSGGFQMASTCNMCGGQGMMIPKNGECRTCSGEGVVRHRKTVDVDIPAGVEDGMRLRVDGEGNSPITGTAFNSNSRSQTGDLYILINVATDPKFKRSGADVLYTATIPLTTALLGGEIKVPTLDGEVNVKVATGTSTGDKITLSGLGMKKIGERRSGHGNLRVEFKVSMPKYLSANQRTMVEMLADELGDRTARRIMNVGRNGSSYDTENGSITKNEGFLKSVWQKLTQQKAKDSSDSGKNNT</sequence>
<evidence type="ECO:0000313" key="13">
    <source>
        <dbReference type="EMBL" id="RKF80939.1"/>
    </source>
</evidence>
<evidence type="ECO:0000256" key="8">
    <source>
        <dbReference type="ARBA" id="ARBA00023186"/>
    </source>
</evidence>
<dbReference type="Gene3D" id="1.10.287.110">
    <property type="entry name" value="DnaJ domain"/>
    <property type="match status" value="1"/>
</dbReference>
<dbReference type="SMART" id="SM00271">
    <property type="entry name" value="DnaJ"/>
    <property type="match status" value="1"/>
</dbReference>
<keyword evidence="3" id="KW-0677">Repeat</keyword>